<comment type="cofactor">
    <cofactor evidence="1">
        <name>Mg(2+)</name>
        <dbReference type="ChEBI" id="CHEBI:18420"/>
    </cofactor>
</comment>
<keyword evidence="7" id="KW-0067">ATP-binding</keyword>
<comment type="similarity">
    <text evidence="2">Belongs to the SELO family.</text>
</comment>
<keyword evidence="12" id="KW-1185">Reference proteome</keyword>
<dbReference type="GO" id="GO:0046872">
    <property type="term" value="F:metal ion binding"/>
    <property type="evidence" value="ECO:0007669"/>
    <property type="project" value="UniProtKB-KW"/>
</dbReference>
<keyword evidence="3" id="KW-0808">Transferase</keyword>
<dbReference type="AlphaFoldDB" id="A0AAD5XVK9"/>
<evidence type="ECO:0000256" key="4">
    <source>
        <dbReference type="ARBA" id="ARBA00022695"/>
    </source>
</evidence>
<evidence type="ECO:0000256" key="5">
    <source>
        <dbReference type="ARBA" id="ARBA00022723"/>
    </source>
</evidence>
<dbReference type="PANTHER" id="PTHR32057">
    <property type="entry name" value="PROTEIN ADENYLYLTRANSFERASE SELO, MITOCHONDRIAL"/>
    <property type="match status" value="1"/>
</dbReference>
<keyword evidence="4" id="KW-0548">Nucleotidyltransferase</keyword>
<dbReference type="InterPro" id="IPR003846">
    <property type="entry name" value="SelO"/>
</dbReference>
<keyword evidence="6" id="KW-0547">Nucleotide-binding</keyword>
<gene>
    <name evidence="11" type="ORF">HK099_004476</name>
</gene>
<evidence type="ECO:0000256" key="2">
    <source>
        <dbReference type="ARBA" id="ARBA00009747"/>
    </source>
</evidence>
<dbReference type="Pfam" id="PF02696">
    <property type="entry name" value="SelO"/>
    <property type="match status" value="1"/>
</dbReference>
<evidence type="ECO:0000313" key="11">
    <source>
        <dbReference type="EMBL" id="KAJ3220047.1"/>
    </source>
</evidence>
<sequence length="796" mass="91125">MNRKNSSKRINTPSQKSSSLNITKPKKKLTDLTLIDNFTTELTPDALTPTGPLPHLDNAKPLKLPTNVEDADLTELVVKTSRMVKNSFYTFLLPEPCPTPVFILNVSNEAVKSLELDPNQEGLSTNFENENSHFEKVITGRALLNEDSKPWAQNYSGHQFGFYSGQLGDGRCVSLGEVLNSKNERFEIQLKGAGRTPYSRFGDGYCSISSCVREYLCSEVMYLLKIPTSRVLGIAACNRFLPRDKQEVKELAEHLIKNHYTELNLPDEAEIENTVEEAEKLNEHKEEDKEKIPLNVNIEKKKYSKKTILTLKLSPTPQPVMKSFSTSEEKMKYLKKEKMILDNYLKNSNQIEDGAGVIKVDVIMNRYAKLFLEVVKKTAILIANWQAIGFCHGVMNTDNMSILGLTIDYGPFGFFDSYDPSWTSNASDSTKRYTFDHQPKVALWNLSKLGRCFIDLVLKDLTTGEKIVPELPSTYEVNGVDIISEILKKFENYFSEELELKFRQKLGLKENIDDDLVTLINPLMSILSDTKTDYTKFFRTLSFSTVKQIEDYLAGNSKEGELEAFNLVLNSCASVQKKEGVLPTPRESLSDMQAALNGANELRNNHKSKDCEIEEFTNHYLPSQVEIRKRLKNWFQTYKERILLDFEMDCSKKEESQILKVASKTSLFENFENEKALLMKQTNPKYSLRNWALMELNDNLANEFPNIFNYSAQKNSHALFETFNSNLNNFKPPIQLSKQKCKEMIERVLRIFTEDLYGEISDSDVGWKNVEDRKYSEKLYQSNVEDLNNLQSVCFS</sequence>
<dbReference type="Proteomes" id="UP001211065">
    <property type="component" value="Unassembled WGS sequence"/>
</dbReference>
<organism evidence="11 12">
    <name type="scientific">Clydaea vesicula</name>
    <dbReference type="NCBI Taxonomy" id="447962"/>
    <lineage>
        <taxon>Eukaryota</taxon>
        <taxon>Fungi</taxon>
        <taxon>Fungi incertae sedis</taxon>
        <taxon>Chytridiomycota</taxon>
        <taxon>Chytridiomycota incertae sedis</taxon>
        <taxon>Chytridiomycetes</taxon>
        <taxon>Lobulomycetales</taxon>
        <taxon>Lobulomycetaceae</taxon>
        <taxon>Clydaea</taxon>
    </lineage>
</organism>
<evidence type="ECO:0000256" key="6">
    <source>
        <dbReference type="ARBA" id="ARBA00022741"/>
    </source>
</evidence>
<evidence type="ECO:0000256" key="1">
    <source>
        <dbReference type="ARBA" id="ARBA00001946"/>
    </source>
</evidence>
<feature type="region of interest" description="Disordered" evidence="10">
    <location>
        <begin position="1"/>
        <end position="23"/>
    </location>
</feature>
<evidence type="ECO:0000256" key="8">
    <source>
        <dbReference type="ARBA" id="ARBA00022842"/>
    </source>
</evidence>
<proteinExistence type="inferred from homology"/>
<keyword evidence="5" id="KW-0479">Metal-binding</keyword>
<dbReference type="GO" id="GO:0070733">
    <property type="term" value="F:AMPylase activity"/>
    <property type="evidence" value="ECO:0007669"/>
    <property type="project" value="TreeGrafter"/>
</dbReference>
<protein>
    <recommendedName>
        <fullName evidence="9">Selenoprotein O</fullName>
    </recommendedName>
</protein>
<dbReference type="GO" id="GO:0005739">
    <property type="term" value="C:mitochondrion"/>
    <property type="evidence" value="ECO:0007669"/>
    <property type="project" value="TreeGrafter"/>
</dbReference>
<reference evidence="11" key="1">
    <citation type="submission" date="2020-05" db="EMBL/GenBank/DDBJ databases">
        <title>Phylogenomic resolution of chytrid fungi.</title>
        <authorList>
            <person name="Stajich J.E."/>
            <person name="Amses K."/>
            <person name="Simmons R."/>
            <person name="Seto K."/>
            <person name="Myers J."/>
            <person name="Bonds A."/>
            <person name="Quandt C.A."/>
            <person name="Barry K."/>
            <person name="Liu P."/>
            <person name="Grigoriev I."/>
            <person name="Longcore J.E."/>
            <person name="James T.Y."/>
        </authorList>
    </citation>
    <scope>NUCLEOTIDE SEQUENCE</scope>
    <source>
        <strain evidence="11">JEL0476</strain>
    </source>
</reference>
<evidence type="ECO:0000256" key="9">
    <source>
        <dbReference type="ARBA" id="ARBA00031547"/>
    </source>
</evidence>
<evidence type="ECO:0000256" key="10">
    <source>
        <dbReference type="SAM" id="MobiDB-lite"/>
    </source>
</evidence>
<dbReference type="GO" id="GO:0005524">
    <property type="term" value="F:ATP binding"/>
    <property type="evidence" value="ECO:0007669"/>
    <property type="project" value="UniProtKB-KW"/>
</dbReference>
<evidence type="ECO:0000256" key="3">
    <source>
        <dbReference type="ARBA" id="ARBA00022679"/>
    </source>
</evidence>
<dbReference type="PANTHER" id="PTHR32057:SF14">
    <property type="entry name" value="PROTEIN ADENYLYLTRANSFERASE SELO, MITOCHONDRIAL"/>
    <property type="match status" value="1"/>
</dbReference>
<keyword evidence="8" id="KW-0460">Magnesium</keyword>
<comment type="caution">
    <text evidence="11">The sequence shown here is derived from an EMBL/GenBank/DDBJ whole genome shotgun (WGS) entry which is preliminary data.</text>
</comment>
<dbReference type="EMBL" id="JADGJW010000317">
    <property type="protein sequence ID" value="KAJ3220047.1"/>
    <property type="molecule type" value="Genomic_DNA"/>
</dbReference>
<evidence type="ECO:0000313" key="12">
    <source>
        <dbReference type="Proteomes" id="UP001211065"/>
    </source>
</evidence>
<feature type="compositionally biased region" description="Polar residues" evidence="10">
    <location>
        <begin position="8"/>
        <end position="22"/>
    </location>
</feature>
<evidence type="ECO:0000256" key="7">
    <source>
        <dbReference type="ARBA" id="ARBA00022840"/>
    </source>
</evidence>
<accession>A0AAD5XVK9</accession>
<name>A0AAD5XVK9_9FUNG</name>